<protein>
    <submittedName>
        <fullName evidence="14">Acid-sensing ion channel 5</fullName>
    </submittedName>
</protein>
<name>A0A8X6Y3I4_9ARAC</name>
<evidence type="ECO:0000256" key="2">
    <source>
        <dbReference type="ARBA" id="ARBA00007193"/>
    </source>
</evidence>
<evidence type="ECO:0000256" key="13">
    <source>
        <dbReference type="SAM" id="Phobius"/>
    </source>
</evidence>
<keyword evidence="5 12" id="KW-0812">Transmembrane</keyword>
<keyword evidence="9 13" id="KW-0472">Membrane</keyword>
<dbReference type="Pfam" id="PF00858">
    <property type="entry name" value="ASC"/>
    <property type="match status" value="1"/>
</dbReference>
<dbReference type="AlphaFoldDB" id="A0A8X6Y3I4"/>
<evidence type="ECO:0000256" key="1">
    <source>
        <dbReference type="ARBA" id="ARBA00004141"/>
    </source>
</evidence>
<keyword evidence="7" id="KW-0915">Sodium</keyword>
<accession>A0A8X6Y3I4</accession>
<sequence>MPFKEKIGTMPQNNGSGLLKNSSVYAVSRMCNSRFSFIKILWFLLLIVSFIGSSYRIKEFYSLYQQYPAVVSLRVDHKKIMEFPAVSICNLNRRKDLTNCGFKHFGRRPDLGTPLVLSESRNLISCSKYRRNVLIHDRRRLEKLEFLNQHYGMNKTSIKMLGHKISNLLQKCSFDGKCCRKDYLSEFVSFRYGNCFTFNKKIEGRDFLKISSAGFRSSLILLLNLEVCSYQNSTEMIGAVVTVHTPEETPNPEEDGFIVSPGHEVSVSLKQTVIRRLPAPYRDRCMNYKAQAKKFLSKNECIRSCIQDHNFAKCNCINPTLAVKSTLKTCSLRNVSEICCLDDVLNDLTQHGPVCDCPLPCKSVYFNKKLSHAVLSKKYVMRKSVVRLNIFYESFEKYVYEYSPKFDVSEVLSYLGNILGLWVGLSMIAIFEVLEKLAFLYKYIKKRLTILQSN</sequence>
<keyword evidence="6 13" id="KW-1133">Transmembrane helix</keyword>
<gene>
    <name evidence="14" type="primary">Asic5</name>
    <name evidence="14" type="ORF">TNIN_145231</name>
</gene>
<dbReference type="Proteomes" id="UP000886998">
    <property type="component" value="Unassembled WGS sequence"/>
</dbReference>
<dbReference type="PRINTS" id="PR01078">
    <property type="entry name" value="AMINACHANNEL"/>
</dbReference>
<dbReference type="GO" id="GO:0015280">
    <property type="term" value="F:ligand-gated sodium channel activity"/>
    <property type="evidence" value="ECO:0007669"/>
    <property type="project" value="TreeGrafter"/>
</dbReference>
<keyword evidence="11 12" id="KW-0407">Ion channel</keyword>
<keyword evidence="4 12" id="KW-0894">Sodium channel</keyword>
<reference evidence="14" key="1">
    <citation type="submission" date="2020-08" db="EMBL/GenBank/DDBJ databases">
        <title>Multicomponent nature underlies the extraordinary mechanical properties of spider dragline silk.</title>
        <authorList>
            <person name="Kono N."/>
            <person name="Nakamura H."/>
            <person name="Mori M."/>
            <person name="Yoshida Y."/>
            <person name="Ohtoshi R."/>
            <person name="Malay A.D."/>
            <person name="Moran D.A.P."/>
            <person name="Tomita M."/>
            <person name="Numata K."/>
            <person name="Arakawa K."/>
        </authorList>
    </citation>
    <scope>NUCLEOTIDE SEQUENCE</scope>
</reference>
<dbReference type="Gene3D" id="1.10.287.770">
    <property type="entry name" value="YojJ-like"/>
    <property type="match status" value="1"/>
</dbReference>
<comment type="subcellular location">
    <subcellularLocation>
        <location evidence="1">Membrane</location>
        <topology evidence="1">Multi-pass membrane protein</topology>
    </subcellularLocation>
</comment>
<evidence type="ECO:0000256" key="9">
    <source>
        <dbReference type="ARBA" id="ARBA00023136"/>
    </source>
</evidence>
<dbReference type="InterPro" id="IPR001873">
    <property type="entry name" value="ENaC"/>
</dbReference>
<organism evidence="14 15">
    <name type="scientific">Trichonephila inaurata madagascariensis</name>
    <dbReference type="NCBI Taxonomy" id="2747483"/>
    <lineage>
        <taxon>Eukaryota</taxon>
        <taxon>Metazoa</taxon>
        <taxon>Ecdysozoa</taxon>
        <taxon>Arthropoda</taxon>
        <taxon>Chelicerata</taxon>
        <taxon>Arachnida</taxon>
        <taxon>Araneae</taxon>
        <taxon>Araneomorphae</taxon>
        <taxon>Entelegynae</taxon>
        <taxon>Araneoidea</taxon>
        <taxon>Nephilidae</taxon>
        <taxon>Trichonephila</taxon>
        <taxon>Trichonephila inaurata</taxon>
    </lineage>
</organism>
<feature type="transmembrane region" description="Helical" evidence="13">
    <location>
        <begin position="37"/>
        <end position="55"/>
    </location>
</feature>
<dbReference type="PANTHER" id="PTHR11690:SF248">
    <property type="entry name" value="PICKPOCKET 17, ISOFORM A"/>
    <property type="match status" value="1"/>
</dbReference>
<evidence type="ECO:0000256" key="7">
    <source>
        <dbReference type="ARBA" id="ARBA00023053"/>
    </source>
</evidence>
<evidence type="ECO:0000256" key="4">
    <source>
        <dbReference type="ARBA" id="ARBA00022461"/>
    </source>
</evidence>
<dbReference type="GO" id="GO:0005886">
    <property type="term" value="C:plasma membrane"/>
    <property type="evidence" value="ECO:0007669"/>
    <property type="project" value="TreeGrafter"/>
</dbReference>
<proteinExistence type="inferred from homology"/>
<dbReference type="PANTHER" id="PTHR11690">
    <property type="entry name" value="AMILORIDE-SENSITIVE SODIUM CHANNEL-RELATED"/>
    <property type="match status" value="1"/>
</dbReference>
<evidence type="ECO:0000313" key="14">
    <source>
        <dbReference type="EMBL" id="GFY62279.1"/>
    </source>
</evidence>
<keyword evidence="15" id="KW-1185">Reference proteome</keyword>
<evidence type="ECO:0000256" key="12">
    <source>
        <dbReference type="RuleBase" id="RU000679"/>
    </source>
</evidence>
<evidence type="ECO:0000256" key="3">
    <source>
        <dbReference type="ARBA" id="ARBA00022448"/>
    </source>
</evidence>
<dbReference type="EMBL" id="BMAV01014159">
    <property type="protein sequence ID" value="GFY62279.1"/>
    <property type="molecule type" value="Genomic_DNA"/>
</dbReference>
<keyword evidence="10 12" id="KW-0739">Sodium transport</keyword>
<comment type="similarity">
    <text evidence="2 12">Belongs to the amiloride-sensitive sodium channel (TC 1.A.6) family.</text>
</comment>
<evidence type="ECO:0000256" key="10">
    <source>
        <dbReference type="ARBA" id="ARBA00023201"/>
    </source>
</evidence>
<evidence type="ECO:0000313" key="15">
    <source>
        <dbReference type="Proteomes" id="UP000886998"/>
    </source>
</evidence>
<keyword evidence="3 12" id="KW-0813">Transport</keyword>
<dbReference type="Gene3D" id="2.60.470.10">
    <property type="entry name" value="Acid-sensing ion channels like domains"/>
    <property type="match status" value="1"/>
</dbReference>
<dbReference type="OrthoDB" id="6418922at2759"/>
<keyword evidence="8 12" id="KW-0406">Ion transport</keyword>
<evidence type="ECO:0000256" key="8">
    <source>
        <dbReference type="ARBA" id="ARBA00023065"/>
    </source>
</evidence>
<evidence type="ECO:0000256" key="6">
    <source>
        <dbReference type="ARBA" id="ARBA00022989"/>
    </source>
</evidence>
<feature type="transmembrane region" description="Helical" evidence="13">
    <location>
        <begin position="411"/>
        <end position="434"/>
    </location>
</feature>
<comment type="caution">
    <text evidence="14">The sequence shown here is derived from an EMBL/GenBank/DDBJ whole genome shotgun (WGS) entry which is preliminary data.</text>
</comment>
<evidence type="ECO:0000256" key="5">
    <source>
        <dbReference type="ARBA" id="ARBA00022692"/>
    </source>
</evidence>
<evidence type="ECO:0000256" key="11">
    <source>
        <dbReference type="ARBA" id="ARBA00023303"/>
    </source>
</evidence>